<reference evidence="3" key="2">
    <citation type="submission" date="2022-01" db="EMBL/GenBank/DDBJ databases">
        <authorList>
            <person name="Yamashiro T."/>
            <person name="Shiraishi A."/>
            <person name="Satake H."/>
            <person name="Nakayama K."/>
        </authorList>
    </citation>
    <scope>NUCLEOTIDE SEQUENCE</scope>
</reference>
<accession>A0ABQ5BG17</accession>
<feature type="coiled-coil region" evidence="1">
    <location>
        <begin position="174"/>
        <end position="208"/>
    </location>
</feature>
<evidence type="ECO:0000313" key="3">
    <source>
        <dbReference type="EMBL" id="GJT13586.1"/>
    </source>
</evidence>
<evidence type="ECO:0000313" key="4">
    <source>
        <dbReference type="Proteomes" id="UP001151760"/>
    </source>
</evidence>
<reference evidence="3" key="1">
    <citation type="journal article" date="2022" name="Int. J. Mol. Sci.">
        <title>Draft Genome of Tanacetum Coccineum: Genomic Comparison of Closely Related Tanacetum-Family Plants.</title>
        <authorList>
            <person name="Yamashiro T."/>
            <person name="Shiraishi A."/>
            <person name="Nakayama K."/>
            <person name="Satake H."/>
        </authorList>
    </citation>
    <scope>NUCLEOTIDE SEQUENCE</scope>
</reference>
<protein>
    <submittedName>
        <fullName evidence="3">Uncharacterized protein</fullName>
    </submittedName>
</protein>
<name>A0ABQ5BG17_9ASTR</name>
<gene>
    <name evidence="3" type="ORF">Tco_0860628</name>
</gene>
<sequence>MLAKALKDYTRHKPETYRRNLLWSLNDLDKLIDERVLKYGELQMKESEVQANLSTDGTALDDSSVTEGIALDARNEYRSSNDESSSARNDANADIGHSHNSNTTSEVHHDLFKNMSVHGIQNHEQPESIPDTYLVNKNNSNVIFDITNMEPDRGKEEHDSVDNEQQRALFASWINNLKCDVKKCNEVIREAQQANTLLKNELERYKEKEKYFAKDKSIESEYCKKIKLLNDEISNLKSQACEKDKTLARENEKSDEFLECVVEENRRIHEDLKLKRRNN</sequence>
<evidence type="ECO:0000256" key="2">
    <source>
        <dbReference type="SAM" id="MobiDB-lite"/>
    </source>
</evidence>
<dbReference type="EMBL" id="BQNB010013241">
    <property type="protein sequence ID" value="GJT13586.1"/>
    <property type="molecule type" value="Genomic_DNA"/>
</dbReference>
<keyword evidence="4" id="KW-1185">Reference proteome</keyword>
<feature type="region of interest" description="Disordered" evidence="2">
    <location>
        <begin position="73"/>
        <end position="105"/>
    </location>
</feature>
<proteinExistence type="predicted"/>
<organism evidence="3 4">
    <name type="scientific">Tanacetum coccineum</name>
    <dbReference type="NCBI Taxonomy" id="301880"/>
    <lineage>
        <taxon>Eukaryota</taxon>
        <taxon>Viridiplantae</taxon>
        <taxon>Streptophyta</taxon>
        <taxon>Embryophyta</taxon>
        <taxon>Tracheophyta</taxon>
        <taxon>Spermatophyta</taxon>
        <taxon>Magnoliopsida</taxon>
        <taxon>eudicotyledons</taxon>
        <taxon>Gunneridae</taxon>
        <taxon>Pentapetalae</taxon>
        <taxon>asterids</taxon>
        <taxon>campanulids</taxon>
        <taxon>Asterales</taxon>
        <taxon>Asteraceae</taxon>
        <taxon>Asteroideae</taxon>
        <taxon>Anthemideae</taxon>
        <taxon>Anthemidinae</taxon>
        <taxon>Tanacetum</taxon>
    </lineage>
</organism>
<evidence type="ECO:0000256" key="1">
    <source>
        <dbReference type="SAM" id="Coils"/>
    </source>
</evidence>
<keyword evidence="1" id="KW-0175">Coiled coil</keyword>
<dbReference type="Proteomes" id="UP001151760">
    <property type="component" value="Unassembled WGS sequence"/>
</dbReference>
<comment type="caution">
    <text evidence="3">The sequence shown here is derived from an EMBL/GenBank/DDBJ whole genome shotgun (WGS) entry which is preliminary data.</text>
</comment>